<dbReference type="OrthoDB" id="2532515at2"/>
<dbReference type="AlphaFoldDB" id="A0A6B8RJ40"/>
<proteinExistence type="predicted"/>
<sequence>MYKTKLTLSVLMLGVLLTGCKEEPTHYKEAAQASITKQAEMKNYVFAGNADIDLGNIIPQTKDSNAITSNLLGILQNSRIEFKGVANTQPVQLEVDLKATPALLGTALDLPIILKDNKLYMNIPVLSQKDEYFAIDLTKLGTATDSKSALSPDSLKNVSQISSTISKLIMDDMQEDWFQKSADEITLPDGSKATSLTVTVNDKNKAAISTVFQSKLPKIISTLQTSGILSKDQADKLNQTNFQSVLIEMPSSIVLITDIEGFIREQQINLSFSIKDAAGATATHHLNLKQTYDQINKNPAFTKPIPSKIKPFEDILKLVAPKK</sequence>
<dbReference type="EMBL" id="CP034235">
    <property type="protein sequence ID" value="QGQ95754.1"/>
    <property type="molecule type" value="Genomic_DNA"/>
</dbReference>
<accession>A0A6B8RJ40</accession>
<dbReference type="RefSeq" id="WP_155700790.1">
    <property type="nucleotide sequence ID" value="NZ_CP034235.1"/>
</dbReference>
<reference evidence="2" key="1">
    <citation type="submission" date="2018-11" db="EMBL/GenBank/DDBJ databases">
        <title>Complete genome sequence of Paenibacillus sp. ML311-T8.</title>
        <authorList>
            <person name="Nam Y.-D."/>
            <person name="Kang J."/>
            <person name="Chung W.-H."/>
            <person name="Park Y.S."/>
        </authorList>
    </citation>
    <scope>NUCLEOTIDE SEQUENCE [LARGE SCALE GENOMIC DNA]</scope>
    <source>
        <strain evidence="2">ML311-T8</strain>
    </source>
</reference>
<evidence type="ECO:0000313" key="1">
    <source>
        <dbReference type="EMBL" id="QGQ95754.1"/>
    </source>
</evidence>
<keyword evidence="2" id="KW-1185">Reference proteome</keyword>
<organism evidence="1 2">
    <name type="scientific">Paenibacillus psychroresistens</name>
    <dbReference type="NCBI Taxonomy" id="1778678"/>
    <lineage>
        <taxon>Bacteria</taxon>
        <taxon>Bacillati</taxon>
        <taxon>Bacillota</taxon>
        <taxon>Bacilli</taxon>
        <taxon>Bacillales</taxon>
        <taxon>Paenibacillaceae</taxon>
        <taxon>Paenibacillus</taxon>
    </lineage>
</organism>
<name>A0A6B8RJ40_9BACL</name>
<dbReference type="KEGG" id="ppsc:EHS13_13135"/>
<dbReference type="PROSITE" id="PS51257">
    <property type="entry name" value="PROKAR_LIPOPROTEIN"/>
    <property type="match status" value="1"/>
</dbReference>
<dbReference type="Proteomes" id="UP000426246">
    <property type="component" value="Chromosome"/>
</dbReference>
<evidence type="ECO:0000313" key="2">
    <source>
        <dbReference type="Proteomes" id="UP000426246"/>
    </source>
</evidence>
<gene>
    <name evidence="1" type="ORF">EHS13_13135</name>
</gene>
<protein>
    <submittedName>
        <fullName evidence="1">Uncharacterized protein</fullName>
    </submittedName>
</protein>